<dbReference type="Pfam" id="PF03861">
    <property type="entry name" value="ANTAR"/>
    <property type="match status" value="1"/>
</dbReference>
<keyword evidence="3" id="KW-1185">Reference proteome</keyword>
<comment type="caution">
    <text evidence="2">The sequence shown here is derived from an EMBL/GenBank/DDBJ whole genome shotgun (WGS) entry which is preliminary data.</text>
</comment>
<organism evidence="2 3">
    <name type="scientific">Effusibacillus consociatus</name>
    <dbReference type="NCBI Taxonomy" id="1117041"/>
    <lineage>
        <taxon>Bacteria</taxon>
        <taxon>Bacillati</taxon>
        <taxon>Bacillota</taxon>
        <taxon>Bacilli</taxon>
        <taxon>Bacillales</taxon>
        <taxon>Alicyclobacillaceae</taxon>
        <taxon>Effusibacillus</taxon>
    </lineage>
</organism>
<accession>A0ABV9Q4A2</accession>
<dbReference type="Gene3D" id="1.10.10.10">
    <property type="entry name" value="Winged helix-like DNA-binding domain superfamily/Winged helix DNA-binding domain"/>
    <property type="match status" value="1"/>
</dbReference>
<dbReference type="InterPro" id="IPR011006">
    <property type="entry name" value="CheY-like_superfamily"/>
</dbReference>
<evidence type="ECO:0000313" key="2">
    <source>
        <dbReference type="EMBL" id="MFC4768639.1"/>
    </source>
</evidence>
<evidence type="ECO:0000259" key="1">
    <source>
        <dbReference type="PROSITE" id="PS50921"/>
    </source>
</evidence>
<dbReference type="SUPFAM" id="SSF52172">
    <property type="entry name" value="CheY-like"/>
    <property type="match status" value="1"/>
</dbReference>
<gene>
    <name evidence="2" type="ORF">ACFO8Q_14935</name>
</gene>
<name>A0ABV9Q4A2_9BACL</name>
<dbReference type="InterPro" id="IPR036388">
    <property type="entry name" value="WH-like_DNA-bd_sf"/>
</dbReference>
<protein>
    <submittedName>
        <fullName evidence="2">ANTAR domain-containing response regulator</fullName>
    </submittedName>
</protein>
<dbReference type="SMART" id="SM01012">
    <property type="entry name" value="ANTAR"/>
    <property type="match status" value="1"/>
</dbReference>
<sequence length="201" mass="22726">MRDEIVVVGSDKKLGGWLESILTKCPLHLRFQQIPSRTASPKTVPDLSRTFFQSSTKAVVLMDDLGELTDWTRSVQQEQKGPVLWGVSQLTESLLGIVEKADVKGILTPDTHSVTAACLIKMAIASWQKEEKYRKIADKALTDLENRKRVERAKGILMDRFGLSESDAYQRMRQEAMRNRKSMVQIAESILLMEDLNNMSS</sequence>
<feature type="domain" description="ANTAR" evidence="1">
    <location>
        <begin position="130"/>
        <end position="191"/>
    </location>
</feature>
<dbReference type="PROSITE" id="PS50921">
    <property type="entry name" value="ANTAR"/>
    <property type="match status" value="1"/>
</dbReference>
<reference evidence="3" key="1">
    <citation type="journal article" date="2019" name="Int. J. Syst. Evol. Microbiol.">
        <title>The Global Catalogue of Microorganisms (GCM) 10K type strain sequencing project: providing services to taxonomists for standard genome sequencing and annotation.</title>
        <authorList>
            <consortium name="The Broad Institute Genomics Platform"/>
            <consortium name="The Broad Institute Genome Sequencing Center for Infectious Disease"/>
            <person name="Wu L."/>
            <person name="Ma J."/>
        </authorList>
    </citation>
    <scope>NUCLEOTIDE SEQUENCE [LARGE SCALE GENOMIC DNA]</scope>
    <source>
        <strain evidence="3">WYCCWR 12678</strain>
    </source>
</reference>
<proteinExistence type="predicted"/>
<dbReference type="InterPro" id="IPR005561">
    <property type="entry name" value="ANTAR"/>
</dbReference>
<evidence type="ECO:0000313" key="3">
    <source>
        <dbReference type="Proteomes" id="UP001596002"/>
    </source>
</evidence>
<dbReference type="EMBL" id="JBHSHC010000112">
    <property type="protein sequence ID" value="MFC4768639.1"/>
    <property type="molecule type" value="Genomic_DNA"/>
</dbReference>
<dbReference type="Proteomes" id="UP001596002">
    <property type="component" value="Unassembled WGS sequence"/>
</dbReference>
<dbReference type="RefSeq" id="WP_380026590.1">
    <property type="nucleotide sequence ID" value="NZ_JBHSHC010000112.1"/>
</dbReference>